<sequence length="98" mass="10294">MDVKLISKVCLVFCIFTTVFKTCVGGGLLVSNTDAPTTATEVLTTQTLPTTATDVLTTQTLNSTNRDSGGQSSQLTSGHVVIIGTSLCLSWFSLFLSS</sequence>
<dbReference type="EnsemblMetazoa" id="G7424.1">
    <property type="protein sequence ID" value="G7424.1:cds"/>
    <property type="gene ID" value="G7424"/>
</dbReference>
<evidence type="ECO:0000313" key="2">
    <source>
        <dbReference type="EnsemblMetazoa" id="G7424.1:cds"/>
    </source>
</evidence>
<feature type="transmembrane region" description="Helical" evidence="1">
    <location>
        <begin position="76"/>
        <end position="96"/>
    </location>
</feature>
<organism evidence="2 3">
    <name type="scientific">Magallana gigas</name>
    <name type="common">Pacific oyster</name>
    <name type="synonym">Crassostrea gigas</name>
    <dbReference type="NCBI Taxonomy" id="29159"/>
    <lineage>
        <taxon>Eukaryota</taxon>
        <taxon>Metazoa</taxon>
        <taxon>Spiralia</taxon>
        <taxon>Lophotrochozoa</taxon>
        <taxon>Mollusca</taxon>
        <taxon>Bivalvia</taxon>
        <taxon>Autobranchia</taxon>
        <taxon>Pteriomorphia</taxon>
        <taxon>Ostreida</taxon>
        <taxon>Ostreoidea</taxon>
        <taxon>Ostreidae</taxon>
        <taxon>Magallana</taxon>
    </lineage>
</organism>
<keyword evidence="1" id="KW-0812">Transmembrane</keyword>
<name>A0A8W8NV34_MAGGI</name>
<reference evidence="2" key="1">
    <citation type="submission" date="2022-08" db="UniProtKB">
        <authorList>
            <consortium name="EnsemblMetazoa"/>
        </authorList>
    </citation>
    <scope>IDENTIFICATION</scope>
    <source>
        <strain evidence="2">05x7-T-G4-1.051#20</strain>
    </source>
</reference>
<dbReference type="Proteomes" id="UP000005408">
    <property type="component" value="Unassembled WGS sequence"/>
</dbReference>
<keyword evidence="1" id="KW-0472">Membrane</keyword>
<accession>A0A8W8NV34</accession>
<proteinExistence type="predicted"/>
<evidence type="ECO:0000313" key="3">
    <source>
        <dbReference type="Proteomes" id="UP000005408"/>
    </source>
</evidence>
<evidence type="ECO:0000256" key="1">
    <source>
        <dbReference type="SAM" id="Phobius"/>
    </source>
</evidence>
<protein>
    <submittedName>
        <fullName evidence="2">Uncharacterized protein</fullName>
    </submittedName>
</protein>
<dbReference type="AlphaFoldDB" id="A0A8W8NV34"/>
<keyword evidence="3" id="KW-1185">Reference proteome</keyword>
<keyword evidence="1" id="KW-1133">Transmembrane helix</keyword>